<dbReference type="Pfam" id="PF01420">
    <property type="entry name" value="Methylase_S"/>
    <property type="match status" value="2"/>
</dbReference>
<dbReference type="KEGG" id="dol:Dole_2926"/>
<dbReference type="OrthoDB" id="9798929at2"/>
<dbReference type="CDD" id="cd17260">
    <property type="entry name" value="RMtype1_S_EcoEI-TRD1-CR1_like"/>
    <property type="match status" value="1"/>
</dbReference>
<reference evidence="6 7" key="1">
    <citation type="submission" date="2007-10" db="EMBL/GenBank/DDBJ databases">
        <title>Complete sequence of Desulfococcus oleovorans Hxd3.</title>
        <authorList>
            <consortium name="US DOE Joint Genome Institute"/>
            <person name="Copeland A."/>
            <person name="Lucas S."/>
            <person name="Lapidus A."/>
            <person name="Barry K."/>
            <person name="Glavina del Rio T."/>
            <person name="Dalin E."/>
            <person name="Tice H."/>
            <person name="Pitluck S."/>
            <person name="Kiss H."/>
            <person name="Brettin T."/>
            <person name="Bruce D."/>
            <person name="Detter J.C."/>
            <person name="Han C."/>
            <person name="Schmutz J."/>
            <person name="Larimer F."/>
            <person name="Land M."/>
            <person name="Hauser L."/>
            <person name="Kyrpides N."/>
            <person name="Kim E."/>
            <person name="Wawrik B."/>
            <person name="Richardson P."/>
        </authorList>
    </citation>
    <scope>NUCLEOTIDE SEQUENCE [LARGE SCALE GENOMIC DNA]</scope>
    <source>
        <strain evidence="7">DSM 6200 / JCM 39069 / Hxd3</strain>
    </source>
</reference>
<dbReference type="InterPro" id="IPR052021">
    <property type="entry name" value="Type-I_RS_S_subunit"/>
</dbReference>
<feature type="coiled-coil region" evidence="4">
    <location>
        <begin position="170"/>
        <end position="197"/>
    </location>
</feature>
<evidence type="ECO:0000256" key="4">
    <source>
        <dbReference type="SAM" id="Coils"/>
    </source>
</evidence>
<dbReference type="InterPro" id="IPR000055">
    <property type="entry name" value="Restrct_endonuc_typeI_TRD"/>
</dbReference>
<dbReference type="RefSeq" id="WP_012176340.1">
    <property type="nucleotide sequence ID" value="NC_009943.1"/>
</dbReference>
<dbReference type="SUPFAM" id="SSF116734">
    <property type="entry name" value="DNA methylase specificity domain"/>
    <property type="match status" value="2"/>
</dbReference>
<feature type="domain" description="Type I restriction modification DNA specificity" evidence="5">
    <location>
        <begin position="11"/>
        <end position="185"/>
    </location>
</feature>
<evidence type="ECO:0000256" key="3">
    <source>
        <dbReference type="ARBA" id="ARBA00023125"/>
    </source>
</evidence>
<name>A8ZYK4_DESOH</name>
<evidence type="ECO:0000313" key="7">
    <source>
        <dbReference type="Proteomes" id="UP000008561"/>
    </source>
</evidence>
<dbReference type="InterPro" id="IPR044946">
    <property type="entry name" value="Restrct_endonuc_typeI_TRD_sf"/>
</dbReference>
<dbReference type="eggNOG" id="COG0732">
    <property type="taxonomic scope" value="Bacteria"/>
</dbReference>
<dbReference type="REBASE" id="16481">
    <property type="entry name" value="S.DolHORF2925P"/>
</dbReference>
<evidence type="ECO:0000313" key="6">
    <source>
        <dbReference type="EMBL" id="ABW68729.1"/>
    </source>
</evidence>
<evidence type="ECO:0000259" key="5">
    <source>
        <dbReference type="Pfam" id="PF01420"/>
    </source>
</evidence>
<dbReference type="Gene3D" id="3.90.220.20">
    <property type="entry name" value="DNA methylase specificity domains"/>
    <property type="match status" value="2"/>
</dbReference>
<dbReference type="Proteomes" id="UP000008561">
    <property type="component" value="Chromosome"/>
</dbReference>
<keyword evidence="2" id="KW-0680">Restriction system</keyword>
<dbReference type="PANTHER" id="PTHR30408">
    <property type="entry name" value="TYPE-1 RESTRICTION ENZYME ECOKI SPECIFICITY PROTEIN"/>
    <property type="match status" value="1"/>
</dbReference>
<dbReference type="GO" id="GO:0003677">
    <property type="term" value="F:DNA binding"/>
    <property type="evidence" value="ECO:0007669"/>
    <property type="project" value="UniProtKB-KW"/>
</dbReference>
<protein>
    <submittedName>
        <fullName evidence="6">Restriction modification system DNA specificity domain</fullName>
    </submittedName>
</protein>
<dbReference type="HOGENOM" id="CLU_021095_10_1_7"/>
<evidence type="ECO:0000256" key="2">
    <source>
        <dbReference type="ARBA" id="ARBA00022747"/>
    </source>
</evidence>
<dbReference type="EMBL" id="CP000859">
    <property type="protein sequence ID" value="ABW68729.1"/>
    <property type="molecule type" value="Genomic_DNA"/>
</dbReference>
<keyword evidence="3" id="KW-0238">DNA-binding</keyword>
<evidence type="ECO:0000256" key="1">
    <source>
        <dbReference type="ARBA" id="ARBA00010923"/>
    </source>
</evidence>
<comment type="similarity">
    <text evidence="1">Belongs to the type-I restriction system S methylase family.</text>
</comment>
<gene>
    <name evidence="6" type="ordered locus">Dole_2926</name>
</gene>
<dbReference type="AlphaFoldDB" id="A8ZYK4"/>
<keyword evidence="4" id="KW-0175">Coiled coil</keyword>
<accession>A8ZYK4</accession>
<keyword evidence="7" id="KW-1185">Reference proteome</keyword>
<organism evidence="6 7">
    <name type="scientific">Desulfosudis oleivorans (strain DSM 6200 / JCM 39069 / Hxd3)</name>
    <name type="common">Desulfococcus oleovorans</name>
    <dbReference type="NCBI Taxonomy" id="96561"/>
    <lineage>
        <taxon>Bacteria</taxon>
        <taxon>Pseudomonadati</taxon>
        <taxon>Thermodesulfobacteriota</taxon>
        <taxon>Desulfobacteria</taxon>
        <taxon>Desulfobacterales</taxon>
        <taxon>Desulfosudaceae</taxon>
        <taxon>Desulfosudis</taxon>
    </lineage>
</organism>
<dbReference type="Gene3D" id="1.10.287.1120">
    <property type="entry name" value="Bipartite methylase S protein"/>
    <property type="match status" value="1"/>
</dbReference>
<dbReference type="GO" id="GO:0009307">
    <property type="term" value="P:DNA restriction-modification system"/>
    <property type="evidence" value="ECO:0007669"/>
    <property type="project" value="UniProtKB-KW"/>
</dbReference>
<feature type="domain" description="Type I restriction modification DNA specificity" evidence="5">
    <location>
        <begin position="225"/>
        <end position="394"/>
    </location>
</feature>
<dbReference type="STRING" id="96561.Dole_2926"/>
<proteinExistence type="inferred from homology"/>
<dbReference type="PANTHER" id="PTHR30408:SF12">
    <property type="entry name" value="TYPE I RESTRICTION ENZYME MJAVIII SPECIFICITY SUBUNIT"/>
    <property type="match status" value="1"/>
</dbReference>
<sequence>MNFISDKFKNLIEYKSGYTWSKEQENSKFVDGSVRVLTVTNIQEKLDLGSELYLTQVTKNDRERKAASKGWSIAVSSNGNRKRIGNAVFINDDTDYLFASFLTGFIPKDPDTVLPKYFFYWLSSHPIQERITSVSEGTTGLGNLDIRFLRNMDFEYPKNTSEQKAIAGILSKVDAVIEAVENSIKAAERLKKSLMQNLLTGKLKPDGTWRSEDDFYMDEKFGKVPKGWEVKPVGGKSLCNINPNYNFTKGEQYDFIPMDAINDDFRGLGYLVTKKVDGGGYTRFRIGDILFAKITPCTENGKVALIEKMNTTVGFASTEFIIFQPKETIDNQFYFYLLSSDRVHNLSVSLMEGTTGRQRVPWKIFKNRILAPIPIDLDEQRNIAKRLKVIEKLNVCKYSKIQSLKNLKKSLMQNLLTGKVRVDVAKINKLLEEM</sequence>